<name>A0ABD2I236_9BILA</name>
<evidence type="ECO:0000313" key="1">
    <source>
        <dbReference type="EMBL" id="KAL3074584.1"/>
    </source>
</evidence>
<accession>A0ABD2I236</accession>
<keyword evidence="2" id="KW-1185">Reference proteome</keyword>
<proteinExistence type="predicted"/>
<dbReference type="Proteomes" id="UP001620626">
    <property type="component" value="Unassembled WGS sequence"/>
</dbReference>
<evidence type="ECO:0000313" key="2">
    <source>
        <dbReference type="Proteomes" id="UP001620626"/>
    </source>
</evidence>
<comment type="caution">
    <text evidence="1">The sequence shown here is derived from an EMBL/GenBank/DDBJ whole genome shotgun (WGS) entry which is preliminary data.</text>
</comment>
<gene>
    <name evidence="1" type="ORF">niasHT_034921</name>
</gene>
<sequence>MQRQFEFRPFDFDAFSRQLVPPVLAHIQPYVSQMVHTAIMVEIQNLRAPVQPAAVVHPPSAAGAQAPAQPTAVVQAPPMAADHTPAHVQPAAGAPALAQRADSSSANSVKKILLSVVSVRICAYMAEMRHTAVHFVKKNLQRPNT</sequence>
<dbReference type="EMBL" id="JBICBT010001296">
    <property type="protein sequence ID" value="KAL3074584.1"/>
    <property type="molecule type" value="Genomic_DNA"/>
</dbReference>
<protein>
    <submittedName>
        <fullName evidence="1">Uncharacterized protein</fullName>
    </submittedName>
</protein>
<dbReference type="AlphaFoldDB" id="A0ABD2I236"/>
<reference evidence="1 2" key="1">
    <citation type="submission" date="2024-10" db="EMBL/GenBank/DDBJ databases">
        <authorList>
            <person name="Kim D."/>
        </authorList>
    </citation>
    <scope>NUCLEOTIDE SEQUENCE [LARGE SCALE GENOMIC DNA]</scope>
    <source>
        <strain evidence="1">BH-2024</strain>
    </source>
</reference>
<organism evidence="1 2">
    <name type="scientific">Heterodera trifolii</name>
    <dbReference type="NCBI Taxonomy" id="157864"/>
    <lineage>
        <taxon>Eukaryota</taxon>
        <taxon>Metazoa</taxon>
        <taxon>Ecdysozoa</taxon>
        <taxon>Nematoda</taxon>
        <taxon>Chromadorea</taxon>
        <taxon>Rhabditida</taxon>
        <taxon>Tylenchina</taxon>
        <taxon>Tylenchomorpha</taxon>
        <taxon>Tylenchoidea</taxon>
        <taxon>Heteroderidae</taxon>
        <taxon>Heteroderinae</taxon>
        <taxon>Heterodera</taxon>
    </lineage>
</organism>